<dbReference type="WBParaSite" id="scaffold34955_cov220.g22050">
    <property type="protein sequence ID" value="scaffold34955_cov220.g22050"/>
    <property type="gene ID" value="scaffold34955_cov220.g22050"/>
</dbReference>
<feature type="compositionally biased region" description="Polar residues" evidence="1">
    <location>
        <begin position="205"/>
        <end position="216"/>
    </location>
</feature>
<organism evidence="2 3">
    <name type="scientific">Meloidogyne javanica</name>
    <name type="common">Root-knot nematode worm</name>
    <dbReference type="NCBI Taxonomy" id="6303"/>
    <lineage>
        <taxon>Eukaryota</taxon>
        <taxon>Metazoa</taxon>
        <taxon>Ecdysozoa</taxon>
        <taxon>Nematoda</taxon>
        <taxon>Chromadorea</taxon>
        <taxon>Rhabditida</taxon>
        <taxon>Tylenchina</taxon>
        <taxon>Tylenchomorpha</taxon>
        <taxon>Tylenchoidea</taxon>
        <taxon>Meloidogynidae</taxon>
        <taxon>Meloidogyninae</taxon>
        <taxon>Meloidogyne</taxon>
        <taxon>Meloidogyne incognita group</taxon>
    </lineage>
</organism>
<sequence>MPKMWFYFSGSGLEQQTGSGPRRESRSGSGAGLEKGGEASGAEQRKSTGHAQMAPRRESRSKESISGTAAPKPRNEEGEDRQREVGYKAREAITTDILEFAGLLNRSTACSDSSLKMSILSAFALSLIQFAFILTASRSRKMRIAVATKILLSTNRHDFRQSNNRKAIHPKNLKVSRIYVLINDRYRNPEVSARSLLDEKRQSMAIPQQTGNTRTSRTAKESQ</sequence>
<name>A0A915ME64_MELJA</name>
<dbReference type="AlphaFoldDB" id="A0A915ME64"/>
<feature type="region of interest" description="Disordered" evidence="1">
    <location>
        <begin position="197"/>
        <end position="223"/>
    </location>
</feature>
<protein>
    <submittedName>
        <fullName evidence="3">Uncharacterized protein</fullName>
    </submittedName>
</protein>
<dbReference type="InterPro" id="IPR019169">
    <property type="entry name" value="Transmembrane_26"/>
</dbReference>
<feature type="compositionally biased region" description="Basic and acidic residues" evidence="1">
    <location>
        <begin position="73"/>
        <end position="86"/>
    </location>
</feature>
<evidence type="ECO:0000313" key="3">
    <source>
        <dbReference type="WBParaSite" id="scaffold34955_cov220.g22050"/>
    </source>
</evidence>
<reference evidence="3" key="1">
    <citation type="submission" date="2022-11" db="UniProtKB">
        <authorList>
            <consortium name="WormBaseParasite"/>
        </authorList>
    </citation>
    <scope>IDENTIFICATION</scope>
</reference>
<evidence type="ECO:0000256" key="1">
    <source>
        <dbReference type="SAM" id="MobiDB-lite"/>
    </source>
</evidence>
<dbReference type="Pfam" id="PF09772">
    <property type="entry name" value="Tmem26"/>
    <property type="match status" value="1"/>
</dbReference>
<dbReference type="Proteomes" id="UP000887561">
    <property type="component" value="Unplaced"/>
</dbReference>
<keyword evidence="2" id="KW-1185">Reference proteome</keyword>
<feature type="region of interest" description="Disordered" evidence="1">
    <location>
        <begin position="1"/>
        <end position="86"/>
    </location>
</feature>
<accession>A0A915ME64</accession>
<proteinExistence type="predicted"/>
<evidence type="ECO:0000313" key="2">
    <source>
        <dbReference type="Proteomes" id="UP000887561"/>
    </source>
</evidence>